<keyword evidence="2" id="KW-1185">Reference proteome</keyword>
<name>A0A2T7PSE6_POMCA</name>
<comment type="caution">
    <text evidence="1">The sequence shown here is derived from an EMBL/GenBank/DDBJ whole genome shotgun (WGS) entry which is preliminary data.</text>
</comment>
<proteinExistence type="predicted"/>
<gene>
    <name evidence="1" type="ORF">C0Q70_03332</name>
</gene>
<dbReference type="Proteomes" id="UP000245119">
    <property type="component" value="Linkage Group LG2"/>
</dbReference>
<organism evidence="1 2">
    <name type="scientific">Pomacea canaliculata</name>
    <name type="common">Golden apple snail</name>
    <dbReference type="NCBI Taxonomy" id="400727"/>
    <lineage>
        <taxon>Eukaryota</taxon>
        <taxon>Metazoa</taxon>
        <taxon>Spiralia</taxon>
        <taxon>Lophotrochozoa</taxon>
        <taxon>Mollusca</taxon>
        <taxon>Gastropoda</taxon>
        <taxon>Caenogastropoda</taxon>
        <taxon>Architaenioglossa</taxon>
        <taxon>Ampullarioidea</taxon>
        <taxon>Ampullariidae</taxon>
        <taxon>Pomacea</taxon>
    </lineage>
</organism>
<accession>A0A2T7PSE6</accession>
<evidence type="ECO:0000313" key="1">
    <source>
        <dbReference type="EMBL" id="PVD36352.1"/>
    </source>
</evidence>
<dbReference type="AlphaFoldDB" id="A0A2T7PSE6"/>
<sequence length="61" mass="7048">MNHGQPPADTDWLHDFCGPETRHEQLGYFWKQAPLFSRDSRAVHATDAHTSAMRLPEVSNW</sequence>
<reference evidence="1 2" key="1">
    <citation type="submission" date="2018-04" db="EMBL/GenBank/DDBJ databases">
        <title>The genome of golden apple snail Pomacea canaliculata provides insight into stress tolerance and invasive adaptation.</title>
        <authorList>
            <person name="Liu C."/>
            <person name="Liu B."/>
            <person name="Ren Y."/>
            <person name="Zhang Y."/>
            <person name="Wang H."/>
            <person name="Li S."/>
            <person name="Jiang F."/>
            <person name="Yin L."/>
            <person name="Zhang G."/>
            <person name="Qian W."/>
            <person name="Fan W."/>
        </authorList>
    </citation>
    <scope>NUCLEOTIDE SEQUENCE [LARGE SCALE GENOMIC DNA]</scope>
    <source>
        <strain evidence="1">SZHN2017</strain>
        <tissue evidence="1">Muscle</tissue>
    </source>
</reference>
<protein>
    <submittedName>
        <fullName evidence="1">Uncharacterized protein</fullName>
    </submittedName>
</protein>
<dbReference type="EMBL" id="PZQS01000002">
    <property type="protein sequence ID" value="PVD36352.1"/>
    <property type="molecule type" value="Genomic_DNA"/>
</dbReference>
<evidence type="ECO:0000313" key="2">
    <source>
        <dbReference type="Proteomes" id="UP000245119"/>
    </source>
</evidence>